<keyword evidence="4 6" id="KW-1133">Transmembrane helix</keyword>
<accession>A0A0F4JLC9</accession>
<dbReference type="EMBL" id="JZWV01000240">
    <property type="protein sequence ID" value="KJY35152.1"/>
    <property type="molecule type" value="Genomic_DNA"/>
</dbReference>
<keyword evidence="2" id="KW-1003">Cell membrane</keyword>
<feature type="transmembrane region" description="Helical" evidence="6">
    <location>
        <begin position="12"/>
        <end position="35"/>
    </location>
</feature>
<evidence type="ECO:0000313" key="8">
    <source>
        <dbReference type="Proteomes" id="UP000033551"/>
    </source>
</evidence>
<dbReference type="PANTHER" id="PTHR30086:SF20">
    <property type="entry name" value="ARGININE EXPORTER PROTEIN ARGO-RELATED"/>
    <property type="match status" value="1"/>
</dbReference>
<proteinExistence type="predicted"/>
<feature type="transmembrane region" description="Helical" evidence="6">
    <location>
        <begin position="47"/>
        <end position="72"/>
    </location>
</feature>
<dbReference type="AlphaFoldDB" id="A0A0F4JLC9"/>
<gene>
    <name evidence="7" type="ORF">VR44_10690</name>
</gene>
<evidence type="ECO:0000256" key="2">
    <source>
        <dbReference type="ARBA" id="ARBA00022475"/>
    </source>
</evidence>
<keyword evidence="8" id="KW-1185">Reference proteome</keyword>
<dbReference type="GO" id="GO:0015171">
    <property type="term" value="F:amino acid transmembrane transporter activity"/>
    <property type="evidence" value="ECO:0007669"/>
    <property type="project" value="TreeGrafter"/>
</dbReference>
<protein>
    <submittedName>
        <fullName evidence="7">Lysine transporter LysE</fullName>
    </submittedName>
</protein>
<dbReference type="Proteomes" id="UP000033551">
    <property type="component" value="Unassembled WGS sequence"/>
</dbReference>
<dbReference type="RefSeq" id="WP_045947189.1">
    <property type="nucleotide sequence ID" value="NZ_JZWV01000240.1"/>
</dbReference>
<evidence type="ECO:0000256" key="3">
    <source>
        <dbReference type="ARBA" id="ARBA00022692"/>
    </source>
</evidence>
<feature type="transmembrane region" description="Helical" evidence="6">
    <location>
        <begin position="160"/>
        <end position="186"/>
    </location>
</feature>
<reference evidence="7 8" key="1">
    <citation type="submission" date="2015-02" db="EMBL/GenBank/DDBJ databases">
        <authorList>
            <person name="Ju K.-S."/>
            <person name="Doroghazi J.R."/>
            <person name="Metcalf W."/>
        </authorList>
    </citation>
    <scope>NUCLEOTIDE SEQUENCE [LARGE SCALE GENOMIC DNA]</scope>
    <source>
        <strain evidence="7 8">NRRL ISP-5550</strain>
    </source>
</reference>
<evidence type="ECO:0000313" key="7">
    <source>
        <dbReference type="EMBL" id="KJY35152.1"/>
    </source>
</evidence>
<comment type="caution">
    <text evidence="7">The sequence shown here is derived from an EMBL/GenBank/DDBJ whole genome shotgun (WGS) entry which is preliminary data.</text>
</comment>
<evidence type="ECO:0000256" key="4">
    <source>
        <dbReference type="ARBA" id="ARBA00022989"/>
    </source>
</evidence>
<dbReference type="PATRIC" id="fig|68223.7.peg.5885"/>
<dbReference type="PANTHER" id="PTHR30086">
    <property type="entry name" value="ARGININE EXPORTER PROTEIN ARGO"/>
    <property type="match status" value="1"/>
</dbReference>
<organism evidence="7 8">
    <name type="scientific">Streptomyces katrae</name>
    <dbReference type="NCBI Taxonomy" id="68223"/>
    <lineage>
        <taxon>Bacteria</taxon>
        <taxon>Bacillati</taxon>
        <taxon>Actinomycetota</taxon>
        <taxon>Actinomycetes</taxon>
        <taxon>Kitasatosporales</taxon>
        <taxon>Streptomycetaceae</taxon>
        <taxon>Streptomyces</taxon>
    </lineage>
</organism>
<dbReference type="OrthoDB" id="3175972at2"/>
<evidence type="ECO:0000256" key="1">
    <source>
        <dbReference type="ARBA" id="ARBA00004651"/>
    </source>
</evidence>
<feature type="transmembrane region" description="Helical" evidence="6">
    <location>
        <begin position="119"/>
        <end position="140"/>
    </location>
</feature>
<dbReference type="GO" id="GO:0005886">
    <property type="term" value="C:plasma membrane"/>
    <property type="evidence" value="ECO:0007669"/>
    <property type="project" value="UniProtKB-SubCell"/>
</dbReference>
<evidence type="ECO:0000256" key="5">
    <source>
        <dbReference type="ARBA" id="ARBA00023136"/>
    </source>
</evidence>
<dbReference type="PIRSF" id="PIRSF006324">
    <property type="entry name" value="LeuE"/>
    <property type="match status" value="1"/>
</dbReference>
<dbReference type="InterPro" id="IPR001123">
    <property type="entry name" value="LeuE-type"/>
</dbReference>
<sequence>MDALISAVDLSGVLGVAAVATGMVLTPGPNMLYLVSRSITQGRRAGLMSLAGVVLGFLVYLSAVTAGIATLFTVVPVLYTAIKLAGAAYLLWLAWQAVRPGGTAVFSPQELPADSARKLVTMGFLTCLLNPKIAIMYISLLPQFVVPDRGHIAEQSFLLGLTQIAVAVTGNGLIAMSAGSIAAFLARRPAWLRIQRYAMGTVLAGLALNIAADRARAVAA</sequence>
<keyword evidence="5 6" id="KW-0472">Membrane</keyword>
<keyword evidence="3 6" id="KW-0812">Transmembrane</keyword>
<evidence type="ECO:0000256" key="6">
    <source>
        <dbReference type="SAM" id="Phobius"/>
    </source>
</evidence>
<dbReference type="Pfam" id="PF01810">
    <property type="entry name" value="LysE"/>
    <property type="match status" value="1"/>
</dbReference>
<comment type="subcellular location">
    <subcellularLocation>
        <location evidence="1">Cell membrane</location>
        <topology evidence="1">Multi-pass membrane protein</topology>
    </subcellularLocation>
</comment>
<name>A0A0F4JLC9_9ACTN</name>
<feature type="transmembrane region" description="Helical" evidence="6">
    <location>
        <begin position="78"/>
        <end position="98"/>
    </location>
</feature>